<comment type="caution">
    <text evidence="1">The sequence shown here is derived from an EMBL/GenBank/DDBJ whole genome shotgun (WGS) entry which is preliminary data.</text>
</comment>
<protein>
    <submittedName>
        <fullName evidence="1">Uncharacterized protein</fullName>
    </submittedName>
</protein>
<dbReference type="AlphaFoldDB" id="A0A0F9QHR4"/>
<dbReference type="EMBL" id="LAZR01004872">
    <property type="protein sequence ID" value="KKN04838.1"/>
    <property type="molecule type" value="Genomic_DNA"/>
</dbReference>
<sequence>MKFKPEEPEGWEFICAASAMDQENYEDESLLTFNPEIERKVIFKDLQSRLSFEAREVIRIILHSPMEIIQIMTPKSRDITKRSVVEFIQCHFFNVRVQNLKVLDKRTVKIMDELQDFVESF</sequence>
<organism evidence="1">
    <name type="scientific">marine sediment metagenome</name>
    <dbReference type="NCBI Taxonomy" id="412755"/>
    <lineage>
        <taxon>unclassified sequences</taxon>
        <taxon>metagenomes</taxon>
        <taxon>ecological metagenomes</taxon>
    </lineage>
</organism>
<reference evidence="1" key="1">
    <citation type="journal article" date="2015" name="Nature">
        <title>Complex archaea that bridge the gap between prokaryotes and eukaryotes.</title>
        <authorList>
            <person name="Spang A."/>
            <person name="Saw J.H."/>
            <person name="Jorgensen S.L."/>
            <person name="Zaremba-Niedzwiedzka K."/>
            <person name="Martijn J."/>
            <person name="Lind A.E."/>
            <person name="van Eijk R."/>
            <person name="Schleper C."/>
            <person name="Guy L."/>
            <person name="Ettema T.J."/>
        </authorList>
    </citation>
    <scope>NUCLEOTIDE SEQUENCE</scope>
</reference>
<evidence type="ECO:0000313" key="1">
    <source>
        <dbReference type="EMBL" id="KKN04838.1"/>
    </source>
</evidence>
<accession>A0A0F9QHR4</accession>
<name>A0A0F9QHR4_9ZZZZ</name>
<gene>
    <name evidence="1" type="ORF">LCGC14_1093330</name>
</gene>
<proteinExistence type="predicted"/>